<dbReference type="EMBL" id="GBXM01103971">
    <property type="protein sequence ID" value="JAH04606.1"/>
    <property type="molecule type" value="Transcribed_RNA"/>
</dbReference>
<sequence>MSIPQGPISLFPNDICFVHKQPMALMLPHTIWCHYFQRRTL</sequence>
<proteinExistence type="predicted"/>
<accession>A0A0E9PJ11</accession>
<protein>
    <submittedName>
        <fullName evidence="1">Uncharacterized protein</fullName>
    </submittedName>
</protein>
<reference evidence="1" key="2">
    <citation type="journal article" date="2015" name="Fish Shellfish Immunol.">
        <title>Early steps in the European eel (Anguilla anguilla)-Vibrio vulnificus interaction in the gills: Role of the RtxA13 toxin.</title>
        <authorList>
            <person name="Callol A."/>
            <person name="Pajuelo D."/>
            <person name="Ebbesson L."/>
            <person name="Teles M."/>
            <person name="MacKenzie S."/>
            <person name="Amaro C."/>
        </authorList>
    </citation>
    <scope>NUCLEOTIDE SEQUENCE</scope>
</reference>
<reference evidence="1" key="1">
    <citation type="submission" date="2014-11" db="EMBL/GenBank/DDBJ databases">
        <authorList>
            <person name="Amaro Gonzalez C."/>
        </authorList>
    </citation>
    <scope>NUCLEOTIDE SEQUENCE</scope>
</reference>
<organism evidence="1">
    <name type="scientific">Anguilla anguilla</name>
    <name type="common">European freshwater eel</name>
    <name type="synonym">Muraena anguilla</name>
    <dbReference type="NCBI Taxonomy" id="7936"/>
    <lineage>
        <taxon>Eukaryota</taxon>
        <taxon>Metazoa</taxon>
        <taxon>Chordata</taxon>
        <taxon>Craniata</taxon>
        <taxon>Vertebrata</taxon>
        <taxon>Euteleostomi</taxon>
        <taxon>Actinopterygii</taxon>
        <taxon>Neopterygii</taxon>
        <taxon>Teleostei</taxon>
        <taxon>Anguilliformes</taxon>
        <taxon>Anguillidae</taxon>
        <taxon>Anguilla</taxon>
    </lineage>
</organism>
<dbReference type="AlphaFoldDB" id="A0A0E9PJ11"/>
<evidence type="ECO:0000313" key="1">
    <source>
        <dbReference type="EMBL" id="JAH04606.1"/>
    </source>
</evidence>
<name>A0A0E9PJ11_ANGAN</name>